<dbReference type="Gene3D" id="2.30.110.10">
    <property type="entry name" value="Electron Transport, Fmn-binding Protein, Chain A"/>
    <property type="match status" value="1"/>
</dbReference>
<gene>
    <name evidence="3" type="ordered locus">Namu_2620</name>
</gene>
<dbReference type="STRING" id="479431.Namu_2620"/>
<dbReference type="Pfam" id="PF04075">
    <property type="entry name" value="F420H2_quin_red"/>
    <property type="match status" value="1"/>
</dbReference>
<reference evidence="4" key="1">
    <citation type="submission" date="2009-09" db="EMBL/GenBank/DDBJ databases">
        <title>The complete genome of Nakamurella multipartita DSM 44233.</title>
        <authorList>
            <consortium name="US DOE Joint Genome Institute (JGI-PGF)"/>
            <person name="Lucas S."/>
            <person name="Copeland A."/>
            <person name="Lapidus A."/>
            <person name="Glavina del Rio T."/>
            <person name="Dalin E."/>
            <person name="Tice H."/>
            <person name="Bruce D."/>
            <person name="Goodwin L."/>
            <person name="Pitluck S."/>
            <person name="Kyrpides N."/>
            <person name="Mavromatis K."/>
            <person name="Ivanova N."/>
            <person name="Ovchinnikova G."/>
            <person name="Sims D."/>
            <person name="Meincke L."/>
            <person name="Brettin T."/>
            <person name="Detter J.C."/>
            <person name="Han C."/>
            <person name="Larimer F."/>
            <person name="Land M."/>
            <person name="Hauser L."/>
            <person name="Markowitz V."/>
            <person name="Cheng J.-F."/>
            <person name="Hugenholtz P."/>
            <person name="Woyke T."/>
            <person name="Wu D."/>
            <person name="Klenk H.-P."/>
            <person name="Eisen J.A."/>
        </authorList>
    </citation>
    <scope>NUCLEOTIDE SEQUENCE [LARGE SCALE GENOMIC DNA]</scope>
    <source>
        <strain evidence="4">ATCC 700099 / DSM 44233 / CIP 104796 / JCM 9543 / NBRC 105858 / Y-104</strain>
    </source>
</reference>
<evidence type="ECO:0008006" key="5">
    <source>
        <dbReference type="Google" id="ProtNLM"/>
    </source>
</evidence>
<organism evidence="3 4">
    <name type="scientific">Nakamurella multipartita (strain ATCC 700099 / DSM 44233 / CIP 104796 / JCM 9543 / NBRC 105858 / Y-104)</name>
    <name type="common">Microsphaera multipartita</name>
    <dbReference type="NCBI Taxonomy" id="479431"/>
    <lineage>
        <taxon>Bacteria</taxon>
        <taxon>Bacillati</taxon>
        <taxon>Actinomycetota</taxon>
        <taxon>Actinomycetes</taxon>
        <taxon>Nakamurellales</taxon>
        <taxon>Nakamurellaceae</taxon>
        <taxon>Nakamurella</taxon>
    </lineage>
</organism>
<sequence>MSTHSRAMTRTGNRIGVWMYRALGGRLSSGSRSVTVLLLTSPGRRTGRPRSTCVRYLKTADGFVVWGTGSGAPHDPDWFKNLRAAPTAQVQIRDRHLRVWPHEVTGPDRDAMWRDVVLAAAPEVAKYATKAGRTIPIAVLVPIDGNSG</sequence>
<dbReference type="GO" id="GO:0070967">
    <property type="term" value="F:coenzyme F420 binding"/>
    <property type="evidence" value="ECO:0007669"/>
    <property type="project" value="TreeGrafter"/>
</dbReference>
<reference evidence="3 4" key="2">
    <citation type="journal article" date="2010" name="Stand. Genomic Sci.">
        <title>Complete genome sequence of Nakamurella multipartita type strain (Y-104).</title>
        <authorList>
            <person name="Tice H."/>
            <person name="Mayilraj S."/>
            <person name="Sims D."/>
            <person name="Lapidus A."/>
            <person name="Nolan M."/>
            <person name="Lucas S."/>
            <person name="Glavina Del Rio T."/>
            <person name="Copeland A."/>
            <person name="Cheng J.F."/>
            <person name="Meincke L."/>
            <person name="Bruce D."/>
            <person name="Goodwin L."/>
            <person name="Pitluck S."/>
            <person name="Ivanova N."/>
            <person name="Mavromatis K."/>
            <person name="Ovchinnikova G."/>
            <person name="Pati A."/>
            <person name="Chen A."/>
            <person name="Palaniappan K."/>
            <person name="Land M."/>
            <person name="Hauser L."/>
            <person name="Chang Y.J."/>
            <person name="Jeffries C.D."/>
            <person name="Detter J.C."/>
            <person name="Brettin T."/>
            <person name="Rohde M."/>
            <person name="Goker M."/>
            <person name="Bristow J."/>
            <person name="Eisen J.A."/>
            <person name="Markowitz V."/>
            <person name="Hugenholtz P."/>
            <person name="Kyrpides N.C."/>
            <person name="Klenk H.P."/>
            <person name="Chen F."/>
        </authorList>
    </citation>
    <scope>NUCLEOTIDE SEQUENCE [LARGE SCALE GENOMIC DNA]</scope>
    <source>
        <strain evidence="4">ATCC 700099 / DSM 44233 / CIP 104796 / JCM 9543 / NBRC 105858 / Y-104</strain>
    </source>
</reference>
<comment type="catalytic activity">
    <reaction evidence="2">
        <text>oxidized coenzyme F420-(gamma-L-Glu)(n) + a quinol + H(+) = reduced coenzyme F420-(gamma-L-Glu)(n) + a quinone</text>
        <dbReference type="Rhea" id="RHEA:39663"/>
        <dbReference type="Rhea" id="RHEA-COMP:12939"/>
        <dbReference type="Rhea" id="RHEA-COMP:14378"/>
        <dbReference type="ChEBI" id="CHEBI:15378"/>
        <dbReference type="ChEBI" id="CHEBI:24646"/>
        <dbReference type="ChEBI" id="CHEBI:132124"/>
        <dbReference type="ChEBI" id="CHEBI:133980"/>
        <dbReference type="ChEBI" id="CHEBI:139511"/>
    </reaction>
</comment>
<dbReference type="KEGG" id="nml:Namu_2620"/>
<keyword evidence="4" id="KW-1185">Reference proteome</keyword>
<dbReference type="GO" id="GO:0016491">
    <property type="term" value="F:oxidoreductase activity"/>
    <property type="evidence" value="ECO:0007669"/>
    <property type="project" value="InterPro"/>
</dbReference>
<proteinExistence type="inferred from homology"/>
<accession>C8X7L8</accession>
<protein>
    <recommendedName>
        <fullName evidence="5">Nitroreductase</fullName>
    </recommendedName>
</protein>
<dbReference type="Proteomes" id="UP000002218">
    <property type="component" value="Chromosome"/>
</dbReference>
<evidence type="ECO:0000313" key="4">
    <source>
        <dbReference type="Proteomes" id="UP000002218"/>
    </source>
</evidence>
<dbReference type="InterPro" id="IPR004378">
    <property type="entry name" value="F420H2_quin_Rdtase"/>
</dbReference>
<name>C8X7L8_NAKMY</name>
<dbReference type="InParanoid" id="C8X7L8"/>
<dbReference type="GO" id="GO:0005886">
    <property type="term" value="C:plasma membrane"/>
    <property type="evidence" value="ECO:0007669"/>
    <property type="project" value="TreeGrafter"/>
</dbReference>
<dbReference type="PANTHER" id="PTHR39428">
    <property type="entry name" value="F420H(2)-DEPENDENT QUINONE REDUCTASE RV1261C"/>
    <property type="match status" value="1"/>
</dbReference>
<dbReference type="EMBL" id="CP001737">
    <property type="protein sequence ID" value="ACV78971.1"/>
    <property type="molecule type" value="Genomic_DNA"/>
</dbReference>
<evidence type="ECO:0000256" key="1">
    <source>
        <dbReference type="ARBA" id="ARBA00008710"/>
    </source>
</evidence>
<dbReference type="PANTHER" id="PTHR39428:SF1">
    <property type="entry name" value="F420H(2)-DEPENDENT QUINONE REDUCTASE RV1261C"/>
    <property type="match status" value="1"/>
</dbReference>
<dbReference type="InterPro" id="IPR012349">
    <property type="entry name" value="Split_barrel_FMN-bd"/>
</dbReference>
<dbReference type="AlphaFoldDB" id="C8X7L8"/>
<comment type="similarity">
    <text evidence="1">Belongs to the F420H(2)-dependent quinone reductase family.</text>
</comment>
<dbReference type="OrthoDB" id="8225825at2"/>
<dbReference type="NCBIfam" id="TIGR00026">
    <property type="entry name" value="hi_GC_TIGR00026"/>
    <property type="match status" value="1"/>
</dbReference>
<evidence type="ECO:0000256" key="2">
    <source>
        <dbReference type="ARBA" id="ARBA00049106"/>
    </source>
</evidence>
<evidence type="ECO:0000313" key="3">
    <source>
        <dbReference type="EMBL" id="ACV78971.1"/>
    </source>
</evidence>
<dbReference type="HOGENOM" id="CLU_114921_2_0_11"/>
<dbReference type="eggNOG" id="COG0748">
    <property type="taxonomic scope" value="Bacteria"/>
</dbReference>